<evidence type="ECO:0000256" key="2">
    <source>
        <dbReference type="ARBA" id="ARBA00022485"/>
    </source>
</evidence>
<dbReference type="NCBIfam" id="TIGR00089">
    <property type="entry name" value="MiaB/RimO family radical SAM methylthiotransferase"/>
    <property type="match status" value="1"/>
</dbReference>
<dbReference type="KEGG" id="bih:BIP78_0632"/>
<dbReference type="InterPro" id="IPR038135">
    <property type="entry name" value="Methylthiotransferase_N_sf"/>
</dbReference>
<evidence type="ECO:0000256" key="1">
    <source>
        <dbReference type="ARBA" id="ARBA00001966"/>
    </source>
</evidence>
<name>A0A410FTW5_BIPS1</name>
<feature type="domain" description="MTTase N-terminal" evidence="8">
    <location>
        <begin position="1"/>
        <end position="106"/>
    </location>
</feature>
<gene>
    <name evidence="10" type="ORF">BIP78_0632</name>
</gene>
<reference evidence="11" key="1">
    <citation type="submission" date="2018-12" db="EMBL/GenBank/DDBJ databases">
        <title>Complete genome sequence of an uncultured bacterium of the candidate phylum Bipolaricaulota.</title>
        <authorList>
            <person name="Kadnikov V.V."/>
            <person name="Mardanov A.V."/>
            <person name="Beletsky A.V."/>
            <person name="Frank Y.A."/>
            <person name="Karnachuk O.V."/>
            <person name="Ravin N.V."/>
        </authorList>
    </citation>
    <scope>NUCLEOTIDE SEQUENCE [LARGE SCALE GENOMIC DNA]</scope>
</reference>
<dbReference type="PROSITE" id="PS51449">
    <property type="entry name" value="MTTASE_N"/>
    <property type="match status" value="1"/>
</dbReference>
<dbReference type="PROSITE" id="PS51918">
    <property type="entry name" value="RADICAL_SAM"/>
    <property type="match status" value="1"/>
</dbReference>
<dbReference type="CDD" id="cd01335">
    <property type="entry name" value="Radical_SAM"/>
    <property type="match status" value="1"/>
</dbReference>
<comment type="cofactor">
    <cofactor evidence="1">
        <name>[4Fe-4S] cluster</name>
        <dbReference type="ChEBI" id="CHEBI:49883"/>
    </cofactor>
</comment>
<organism evidence="10 11">
    <name type="scientific">Bipolaricaulis sibiricus</name>
    <dbReference type="NCBI Taxonomy" id="2501609"/>
    <lineage>
        <taxon>Bacteria</taxon>
        <taxon>Candidatus Bipolaricaulota</taxon>
        <taxon>Candidatus Bipolaricaulia</taxon>
        <taxon>Candidatus Bipolaricaulales</taxon>
        <taxon>Candidatus Bipolaricaulaceae</taxon>
        <taxon>Candidatus Bipolaricaulis</taxon>
    </lineage>
</organism>
<dbReference type="GO" id="GO:0035598">
    <property type="term" value="F:tRNA (N(6)-L-threonylcarbamoyladenosine(37)-C(2))-methylthiotransferase activity"/>
    <property type="evidence" value="ECO:0007669"/>
    <property type="project" value="TreeGrafter"/>
</dbReference>
<dbReference type="SMART" id="SM00729">
    <property type="entry name" value="Elp3"/>
    <property type="match status" value="1"/>
</dbReference>
<dbReference type="PANTHER" id="PTHR11918">
    <property type="entry name" value="RADICAL SAM PROTEINS"/>
    <property type="match status" value="1"/>
</dbReference>
<dbReference type="Pfam" id="PF04055">
    <property type="entry name" value="Radical_SAM"/>
    <property type="match status" value="1"/>
</dbReference>
<dbReference type="SFLD" id="SFLDG01082">
    <property type="entry name" value="B12-binding_domain_containing"/>
    <property type="match status" value="1"/>
</dbReference>
<dbReference type="InterPro" id="IPR006638">
    <property type="entry name" value="Elp3/MiaA/NifB-like_rSAM"/>
</dbReference>
<dbReference type="PANTHER" id="PTHR11918:SF45">
    <property type="entry name" value="THREONYLCARBAMOYLADENOSINE TRNA METHYLTHIOTRANSFERASE"/>
    <property type="match status" value="1"/>
</dbReference>
<evidence type="ECO:0000259" key="8">
    <source>
        <dbReference type="PROSITE" id="PS51449"/>
    </source>
</evidence>
<dbReference type="Proteomes" id="UP000287233">
    <property type="component" value="Chromosome"/>
</dbReference>
<evidence type="ECO:0000256" key="5">
    <source>
        <dbReference type="ARBA" id="ARBA00022723"/>
    </source>
</evidence>
<evidence type="ECO:0000313" key="11">
    <source>
        <dbReference type="Proteomes" id="UP000287233"/>
    </source>
</evidence>
<dbReference type="SUPFAM" id="SSF102114">
    <property type="entry name" value="Radical SAM enzymes"/>
    <property type="match status" value="1"/>
</dbReference>
<keyword evidence="2" id="KW-0004">4Fe-4S</keyword>
<keyword evidence="3 10" id="KW-0808">Transferase</keyword>
<dbReference type="Pfam" id="PF00919">
    <property type="entry name" value="UPF0004"/>
    <property type="match status" value="1"/>
</dbReference>
<dbReference type="InterPro" id="IPR013848">
    <property type="entry name" value="Methylthiotransferase_N"/>
</dbReference>
<dbReference type="InterPro" id="IPR058240">
    <property type="entry name" value="rSAM_sf"/>
</dbReference>
<dbReference type="PROSITE" id="PS01278">
    <property type="entry name" value="MTTASE_RADICAL"/>
    <property type="match status" value="1"/>
</dbReference>
<keyword evidence="4" id="KW-0949">S-adenosyl-L-methionine</keyword>
<dbReference type="SFLD" id="SFLDS00029">
    <property type="entry name" value="Radical_SAM"/>
    <property type="match status" value="1"/>
</dbReference>
<accession>A0A410FTW5</accession>
<dbReference type="EMBL" id="CP034928">
    <property type="protein sequence ID" value="QAA76398.1"/>
    <property type="molecule type" value="Genomic_DNA"/>
</dbReference>
<dbReference type="GO" id="GO:0046872">
    <property type="term" value="F:metal ion binding"/>
    <property type="evidence" value="ECO:0007669"/>
    <property type="project" value="UniProtKB-KW"/>
</dbReference>
<dbReference type="InterPro" id="IPR020612">
    <property type="entry name" value="Methylthiotransferase_CS"/>
</dbReference>
<proteinExistence type="predicted"/>
<dbReference type="GO" id="GO:0051539">
    <property type="term" value="F:4 iron, 4 sulfur cluster binding"/>
    <property type="evidence" value="ECO:0007669"/>
    <property type="project" value="UniProtKB-KW"/>
</dbReference>
<evidence type="ECO:0000256" key="3">
    <source>
        <dbReference type="ARBA" id="ARBA00022679"/>
    </source>
</evidence>
<evidence type="ECO:0000259" key="9">
    <source>
        <dbReference type="PROSITE" id="PS51918"/>
    </source>
</evidence>
<evidence type="ECO:0000256" key="6">
    <source>
        <dbReference type="ARBA" id="ARBA00023004"/>
    </source>
</evidence>
<keyword evidence="6" id="KW-0408">Iron</keyword>
<dbReference type="AlphaFoldDB" id="A0A410FTW5"/>
<evidence type="ECO:0000256" key="7">
    <source>
        <dbReference type="ARBA" id="ARBA00023014"/>
    </source>
</evidence>
<evidence type="ECO:0000256" key="4">
    <source>
        <dbReference type="ARBA" id="ARBA00022691"/>
    </source>
</evidence>
<keyword evidence="5" id="KW-0479">Metal-binding</keyword>
<sequence length="423" mass="46169">MSVTVHTLGCRVNQYESQYLAEQLAKVVREPEVHIVNTCTVTSLADRKSRQLVARLRREHPHALVVAVGCGADAAGESLVRAGADLLVTNRDKMWVADEILRFVQSRPPHGAGSWPPLDGERITGPETRVRALLKVQDGCTVGCTFCKTWQVRGPLRSKSPLVARAEAAALAGAGHREIVLVGINLAQYGEDSPSRPSLVDLLQELLTVPHVRYRLSSLNPDGLDDELVALFAGESRLCPHLHLPLQSGDEGILRAMGRSYSVAQYVERAQTFLAAVPLATLGADVMVGFPGEDEDAFARTVATLEDLRPLNVHVFRYSPRPQTAAARLAPRVVPRIAARRAAELASLAAHWARDTELRFVGTEVEVVVEEARGSALWGRSQNYLWVEVRGDEAPRGTIVRARLTARADGHLVGVRTDRAQDS</sequence>
<keyword evidence="7" id="KW-0411">Iron-sulfur</keyword>
<dbReference type="Gene3D" id="3.40.50.12160">
    <property type="entry name" value="Methylthiotransferase, N-terminal domain"/>
    <property type="match status" value="1"/>
</dbReference>
<dbReference type="InterPro" id="IPR005839">
    <property type="entry name" value="Methylthiotransferase"/>
</dbReference>
<dbReference type="InterPro" id="IPR023404">
    <property type="entry name" value="rSAM_horseshoe"/>
</dbReference>
<dbReference type="InterPro" id="IPR007197">
    <property type="entry name" value="rSAM"/>
</dbReference>
<feature type="domain" description="Radical SAM core" evidence="9">
    <location>
        <begin position="126"/>
        <end position="355"/>
    </location>
</feature>
<dbReference type="Gene3D" id="3.80.30.20">
    <property type="entry name" value="tm_1862 like domain"/>
    <property type="match status" value="1"/>
</dbReference>
<evidence type="ECO:0000313" key="10">
    <source>
        <dbReference type="EMBL" id="QAA76398.1"/>
    </source>
</evidence>
<protein>
    <submittedName>
        <fullName evidence="10">tRNA t(6)A37-methylthiotransferase</fullName>
    </submittedName>
</protein>